<evidence type="ECO:0000313" key="4">
    <source>
        <dbReference type="Proteomes" id="UP000652219"/>
    </source>
</evidence>
<evidence type="ECO:0000256" key="1">
    <source>
        <dbReference type="SAM" id="MobiDB-lite"/>
    </source>
</evidence>
<dbReference type="PANTHER" id="PTHR38795:SF1">
    <property type="entry name" value="DUF6604 DOMAIN-CONTAINING PROTEIN"/>
    <property type="match status" value="1"/>
</dbReference>
<dbReference type="AlphaFoldDB" id="A0A8H6J9R9"/>
<protein>
    <recommendedName>
        <fullName evidence="2">DUF6604 domain-containing protein</fullName>
    </recommendedName>
</protein>
<dbReference type="EMBL" id="WIGN01000105">
    <property type="protein sequence ID" value="KAF6809189.1"/>
    <property type="molecule type" value="Genomic_DNA"/>
</dbReference>
<feature type="compositionally biased region" description="Acidic residues" evidence="1">
    <location>
        <begin position="97"/>
        <end position="107"/>
    </location>
</feature>
<name>A0A8H6J9R9_9PEZI</name>
<dbReference type="InterPro" id="IPR046539">
    <property type="entry name" value="DUF6604"/>
</dbReference>
<evidence type="ECO:0000259" key="2">
    <source>
        <dbReference type="Pfam" id="PF20253"/>
    </source>
</evidence>
<dbReference type="PANTHER" id="PTHR38795">
    <property type="entry name" value="DUF6604 DOMAIN-CONTAINING PROTEIN"/>
    <property type="match status" value="1"/>
</dbReference>
<feature type="domain" description="DUF6604" evidence="2">
    <location>
        <begin position="4"/>
        <end position="223"/>
    </location>
</feature>
<proteinExistence type="predicted"/>
<feature type="compositionally biased region" description="Basic residues" evidence="1">
    <location>
        <begin position="112"/>
        <end position="132"/>
    </location>
</feature>
<sequence>MDYASIFPDQEIGKSNSTHRHFIDSLMEIFSILGGISWWDKQMEANDVASKRTTSKSPTSKRSSFDSEQIEEIKGVIFSNRFASLRFADDAPSEPQQEAESESEVSDTETTHKKKLDNKKKGKGKKAKKTGKAQKTEAKARAKANIHTNEMSPKSYRLLENDGDLMTNYTMAILTITAELSQMRHYLMNLWHEVATEGLGIVVAGAVSHVAIAKVKKTEQEVFVDFPGYECFESITAAKPFRDCPNCEVDVREKLLLYAYQDLVDFVTDFQQSRNGRPTKAMRARLGKWDPTFRLEDATKEERIKWRRIYTITYLYELVNEYSALEQKRRGSNRCFSEPVDWSPEGPTGAERRLLGMTEFAAFVTSLVTQKWGEDFQRMILPRHVFQLQCIVDATMVAQFGWMLCPHEGEDWEEGCIGGCTFNGYLSASQSLADLMYGYAEDTTGPVSDYYNTILDTLDWATNYLETRLGVSTAEAVNAPTPPSRFSHLGPNALWRYSYFLCGVGLLESLQITYTTGMRLLDLISEPTMVAHIELMLHNQGHLHDEEQPELTTTHRMRALFNRAIFGQCKVMPQFFAYDYEQRGAFEDWGESASAVYASRLSRAKTRVDKDPSAVASVFPLRKNVDYNIPSHILSYQEAGWDPSKNPNKEIPPRSAIAAIRLSRRPWEFDGLTKHMMVASVHEDQSLLHDLSRTESFLMAGIKQTLCSIIMLQRNKAPRGADEELTKDGFSKLETILEDLEAAKIDLWNDVNG</sequence>
<feature type="compositionally biased region" description="Low complexity" evidence="1">
    <location>
        <begin position="51"/>
        <end position="62"/>
    </location>
</feature>
<dbReference type="Pfam" id="PF20253">
    <property type="entry name" value="DUF6604"/>
    <property type="match status" value="1"/>
</dbReference>
<feature type="region of interest" description="Disordered" evidence="1">
    <location>
        <begin position="48"/>
        <end position="67"/>
    </location>
</feature>
<organism evidence="3 4">
    <name type="scientific">Colletotrichum sojae</name>
    <dbReference type="NCBI Taxonomy" id="2175907"/>
    <lineage>
        <taxon>Eukaryota</taxon>
        <taxon>Fungi</taxon>
        <taxon>Dikarya</taxon>
        <taxon>Ascomycota</taxon>
        <taxon>Pezizomycotina</taxon>
        <taxon>Sordariomycetes</taxon>
        <taxon>Hypocreomycetidae</taxon>
        <taxon>Glomerellales</taxon>
        <taxon>Glomerellaceae</taxon>
        <taxon>Colletotrichum</taxon>
        <taxon>Colletotrichum orchidearum species complex</taxon>
    </lineage>
</organism>
<comment type="caution">
    <text evidence="3">The sequence shown here is derived from an EMBL/GenBank/DDBJ whole genome shotgun (WGS) entry which is preliminary data.</text>
</comment>
<feature type="region of interest" description="Disordered" evidence="1">
    <location>
        <begin position="89"/>
        <end position="144"/>
    </location>
</feature>
<evidence type="ECO:0000313" key="3">
    <source>
        <dbReference type="EMBL" id="KAF6809189.1"/>
    </source>
</evidence>
<keyword evidence="4" id="KW-1185">Reference proteome</keyword>
<accession>A0A8H6J9R9</accession>
<dbReference type="Proteomes" id="UP000652219">
    <property type="component" value="Unassembled WGS sequence"/>
</dbReference>
<reference evidence="3 4" key="1">
    <citation type="journal article" date="2020" name="Phytopathology">
        <title>Genome Sequence Resources of Colletotrichum truncatum, C. plurivorum, C. musicola, and C. sojae: Four Species Pathogenic to Soybean (Glycine max).</title>
        <authorList>
            <person name="Rogerio F."/>
            <person name="Boufleur T.R."/>
            <person name="Ciampi-Guillardi M."/>
            <person name="Sukno S.A."/>
            <person name="Thon M.R."/>
            <person name="Massola Junior N.S."/>
            <person name="Baroncelli R."/>
        </authorList>
    </citation>
    <scope>NUCLEOTIDE SEQUENCE [LARGE SCALE GENOMIC DNA]</scope>
    <source>
        <strain evidence="3 4">LFN0009</strain>
    </source>
</reference>
<gene>
    <name evidence="3" type="ORF">CSOJ01_07067</name>
</gene>